<evidence type="ECO:0000313" key="1">
    <source>
        <dbReference type="Ensembl" id="ENSDCDP00010002565.1"/>
    </source>
</evidence>
<organism evidence="1 2">
    <name type="scientific">Denticeps clupeoides</name>
    <name type="common">denticle herring</name>
    <dbReference type="NCBI Taxonomy" id="299321"/>
    <lineage>
        <taxon>Eukaryota</taxon>
        <taxon>Metazoa</taxon>
        <taxon>Chordata</taxon>
        <taxon>Craniata</taxon>
        <taxon>Vertebrata</taxon>
        <taxon>Euteleostomi</taxon>
        <taxon>Actinopterygii</taxon>
        <taxon>Neopterygii</taxon>
        <taxon>Teleostei</taxon>
        <taxon>Clupei</taxon>
        <taxon>Clupeiformes</taxon>
        <taxon>Denticipitoidei</taxon>
        <taxon>Denticipitidae</taxon>
        <taxon>Denticeps</taxon>
    </lineage>
</organism>
<reference evidence="1" key="2">
    <citation type="submission" date="2025-08" db="UniProtKB">
        <authorList>
            <consortium name="Ensembl"/>
        </authorList>
    </citation>
    <scope>IDENTIFICATION</scope>
</reference>
<dbReference type="Proteomes" id="UP000694580">
    <property type="component" value="Chromosome 1"/>
</dbReference>
<reference evidence="1 2" key="1">
    <citation type="submission" date="2020-06" db="EMBL/GenBank/DDBJ databases">
        <authorList>
            <consortium name="Wellcome Sanger Institute Data Sharing"/>
        </authorList>
    </citation>
    <scope>NUCLEOTIDE SEQUENCE [LARGE SCALE GENOMIC DNA]</scope>
</reference>
<evidence type="ECO:0000313" key="2">
    <source>
        <dbReference type="Proteomes" id="UP000694580"/>
    </source>
</evidence>
<protein>
    <submittedName>
        <fullName evidence="1">Uncharacterized protein</fullName>
    </submittedName>
</protein>
<keyword evidence="2" id="KW-1185">Reference proteome</keyword>
<dbReference type="AlphaFoldDB" id="A0AAY4A3Q2"/>
<accession>A0AAY4A3Q2</accession>
<sequence length="151" mass="16202">MSSIIFDIKYILITTHVVGRPEVHRVTGACCYAEGFLGEACTVDVLEGGERDTDDSLSCSDYALESFLAGLIAGSKPHSDAARQDALDGSSVEWCSCSSKFAEEVETLLCFLGQCSGVFFVQERSSVMCTPRNLVLLTLSTDAPLMVRGAC</sequence>
<proteinExistence type="predicted"/>
<dbReference type="Ensembl" id="ENSDCDT00010002665.1">
    <property type="protein sequence ID" value="ENSDCDP00010002565.1"/>
    <property type="gene ID" value="ENSDCDG00010001234.1"/>
</dbReference>
<name>A0AAY4A3Q2_9TELE</name>
<reference evidence="1" key="3">
    <citation type="submission" date="2025-09" db="UniProtKB">
        <authorList>
            <consortium name="Ensembl"/>
        </authorList>
    </citation>
    <scope>IDENTIFICATION</scope>
</reference>